<comment type="caution">
    <text evidence="1">The sequence shown here is derived from an EMBL/GenBank/DDBJ whole genome shotgun (WGS) entry which is preliminary data.</text>
</comment>
<keyword evidence="2" id="KW-1185">Reference proteome</keyword>
<dbReference type="AlphaFoldDB" id="A0AAW1SUW4"/>
<organism evidence="1 2">
    <name type="scientific">Apatococcus fuscideae</name>
    <dbReference type="NCBI Taxonomy" id="2026836"/>
    <lineage>
        <taxon>Eukaryota</taxon>
        <taxon>Viridiplantae</taxon>
        <taxon>Chlorophyta</taxon>
        <taxon>core chlorophytes</taxon>
        <taxon>Trebouxiophyceae</taxon>
        <taxon>Chlorellales</taxon>
        <taxon>Chlorellaceae</taxon>
        <taxon>Apatococcus</taxon>
    </lineage>
</organism>
<accession>A0AAW1SUW4</accession>
<dbReference type="SUPFAM" id="SSF54236">
    <property type="entry name" value="Ubiquitin-like"/>
    <property type="match status" value="1"/>
</dbReference>
<dbReference type="InterPro" id="IPR029071">
    <property type="entry name" value="Ubiquitin-like_domsf"/>
</dbReference>
<dbReference type="EMBL" id="JALJOV010000821">
    <property type="protein sequence ID" value="KAK9861057.1"/>
    <property type="molecule type" value="Genomic_DNA"/>
</dbReference>
<protein>
    <submittedName>
        <fullName evidence="1">Uncharacterized protein</fullName>
    </submittedName>
</protein>
<dbReference type="Proteomes" id="UP001485043">
    <property type="component" value="Unassembled WGS sequence"/>
</dbReference>
<reference evidence="1 2" key="1">
    <citation type="journal article" date="2024" name="Nat. Commun.">
        <title>Phylogenomics reveals the evolutionary origins of lichenization in chlorophyte algae.</title>
        <authorList>
            <person name="Puginier C."/>
            <person name="Libourel C."/>
            <person name="Otte J."/>
            <person name="Skaloud P."/>
            <person name="Haon M."/>
            <person name="Grisel S."/>
            <person name="Petersen M."/>
            <person name="Berrin J.G."/>
            <person name="Delaux P.M."/>
            <person name="Dal Grande F."/>
            <person name="Keller J."/>
        </authorList>
    </citation>
    <scope>NUCLEOTIDE SEQUENCE [LARGE SCALE GENOMIC DNA]</scope>
    <source>
        <strain evidence="1 2">SAG 2523</strain>
    </source>
</reference>
<gene>
    <name evidence="1" type="ORF">WJX84_003551</name>
</gene>
<proteinExistence type="predicted"/>
<sequence length="70" mass="7822">MQCFAQCDWSSSTRSLQLLPDTTVRPVKNAVAHSFGEAETWLEYQGHHFEDGAQLQQAGVGDGTQEKLQR</sequence>
<evidence type="ECO:0000313" key="2">
    <source>
        <dbReference type="Proteomes" id="UP001485043"/>
    </source>
</evidence>
<name>A0AAW1SUW4_9CHLO</name>
<evidence type="ECO:0000313" key="1">
    <source>
        <dbReference type="EMBL" id="KAK9861057.1"/>
    </source>
</evidence>